<dbReference type="Pfam" id="PF01636">
    <property type="entry name" value="APH"/>
    <property type="match status" value="1"/>
</dbReference>
<dbReference type="AlphaFoldDB" id="A0A1J4U375"/>
<evidence type="ECO:0000313" key="3">
    <source>
        <dbReference type="Proteomes" id="UP000182465"/>
    </source>
</evidence>
<dbReference type="SUPFAM" id="SSF56112">
    <property type="entry name" value="Protein kinase-like (PK-like)"/>
    <property type="match status" value="1"/>
</dbReference>
<reference evidence="2 3" key="1">
    <citation type="journal article" date="2016" name="Environ. Microbiol.">
        <title>Genomic resolution of a cold subsurface aquifer community provides metabolic insights for novel microbes adapted to high CO concentrations.</title>
        <authorList>
            <person name="Probst A.J."/>
            <person name="Castelle C.J."/>
            <person name="Singh A."/>
            <person name="Brown C.T."/>
            <person name="Anantharaman K."/>
            <person name="Sharon I."/>
            <person name="Hug L.A."/>
            <person name="Burstein D."/>
            <person name="Emerson J.B."/>
            <person name="Thomas B.C."/>
            <person name="Banfield J.F."/>
        </authorList>
    </citation>
    <scope>NUCLEOTIDE SEQUENCE [LARGE SCALE GENOMIC DNA]</scope>
    <source>
        <strain evidence="2">CG1_02_38_13</strain>
    </source>
</reference>
<evidence type="ECO:0000259" key="1">
    <source>
        <dbReference type="Pfam" id="PF01636"/>
    </source>
</evidence>
<dbReference type="EMBL" id="MNVB01000053">
    <property type="protein sequence ID" value="OIO16743.1"/>
    <property type="molecule type" value="Genomic_DNA"/>
</dbReference>
<gene>
    <name evidence="2" type="ORF">AUJ29_02345</name>
</gene>
<dbReference type="Proteomes" id="UP000182465">
    <property type="component" value="Unassembled WGS sequence"/>
</dbReference>
<name>A0A1J4U375_9BACT</name>
<organism evidence="2 3">
    <name type="scientific">Candidatus Kuenenbacteria bacterium CG1_02_38_13</name>
    <dbReference type="NCBI Taxonomy" id="1805235"/>
    <lineage>
        <taxon>Bacteria</taxon>
        <taxon>Candidatus Kueneniibacteriota</taxon>
    </lineage>
</organism>
<comment type="caution">
    <text evidence="2">The sequence shown here is derived from an EMBL/GenBank/DDBJ whole genome shotgun (WGS) entry which is preliminary data.</text>
</comment>
<dbReference type="InterPro" id="IPR011009">
    <property type="entry name" value="Kinase-like_dom_sf"/>
</dbReference>
<sequence>MIFMTQEEKQIPKLILDAEYLSKIFEQRIRDIDRQGEKLLQIRSYRIKSHFDDKFFHYVIQNNLTIGIRGGLRRRYKVFCVAFSGHGRRQMFQVIELVHKNGFDRGGVAVPRPLWYIEELMSFFYVGVPGQNLLEHIKNGDVNYNLFSKIGAGLFNLHNIKVKNRVFGLKRHDFSMNYLDPTGILERGYNQDKVLARRVKEQLKELKSIYKKIIDDKYVLSHGDFHPENVIVHEFKHNKAIMIDFSESCFAPAYYDMASFLQQLEFMSRSYITREQYQKLEGIFLRGYWGEAPINAKMMAKINLYKSWTTLKSVVYFMIFEDEVNMGSAEYLLRKSREYIEGR</sequence>
<dbReference type="InterPro" id="IPR002575">
    <property type="entry name" value="Aminoglycoside_PTrfase"/>
</dbReference>
<feature type="domain" description="Aminoglycoside phosphotransferase" evidence="1">
    <location>
        <begin position="89"/>
        <end position="269"/>
    </location>
</feature>
<accession>A0A1J4U375</accession>
<protein>
    <recommendedName>
        <fullName evidence="1">Aminoglycoside phosphotransferase domain-containing protein</fullName>
    </recommendedName>
</protein>
<evidence type="ECO:0000313" key="2">
    <source>
        <dbReference type="EMBL" id="OIO16743.1"/>
    </source>
</evidence>
<proteinExistence type="predicted"/>
<dbReference type="Gene3D" id="3.90.1200.10">
    <property type="match status" value="1"/>
</dbReference>